<evidence type="ECO:0000256" key="4">
    <source>
        <dbReference type="ARBA" id="ARBA00022531"/>
    </source>
</evidence>
<dbReference type="InterPro" id="IPR023655">
    <property type="entry name" value="Cyt_C6"/>
</dbReference>
<dbReference type="InterPro" id="IPR036909">
    <property type="entry name" value="Cyt_c-like_dom_sf"/>
</dbReference>
<evidence type="ECO:0000256" key="1">
    <source>
        <dbReference type="ARBA" id="ARBA00004518"/>
    </source>
</evidence>
<dbReference type="Pfam" id="PF13442">
    <property type="entry name" value="Cytochrome_CBB3"/>
    <property type="match status" value="1"/>
</dbReference>
<dbReference type="GO" id="GO:0031979">
    <property type="term" value="C:plasma membrane-derived thylakoid lumen"/>
    <property type="evidence" value="ECO:0007669"/>
    <property type="project" value="UniProtKB-SubCell"/>
</dbReference>
<protein>
    <submittedName>
        <fullName evidence="12">Cytochrome c class I</fullName>
    </submittedName>
</protein>
<dbReference type="GO" id="GO:0020037">
    <property type="term" value="F:heme binding"/>
    <property type="evidence" value="ECO:0007669"/>
    <property type="project" value="InterPro"/>
</dbReference>
<sequence>MKKIILFSITFITFFCLNFVYSPRAIAQINLTEINRNITDPSKLFELNCAGCHVNGGNIIRRSKNLKLKTLQRNGYDTVESISNIITHGKNNMSAYGDRLSSQQINDLAKYVLNKAENNWK</sequence>
<evidence type="ECO:0000256" key="6">
    <source>
        <dbReference type="ARBA" id="ARBA00022723"/>
    </source>
</evidence>
<evidence type="ECO:0000256" key="2">
    <source>
        <dbReference type="ARBA" id="ARBA00009650"/>
    </source>
</evidence>
<dbReference type="InterPro" id="IPR008168">
    <property type="entry name" value="Cyt_C_IC"/>
</dbReference>
<keyword evidence="7" id="KW-0249">Electron transport</keyword>
<dbReference type="PATRIC" id="fig|292563.3.peg.1266"/>
<feature type="domain" description="Cytochrome c" evidence="11">
    <location>
        <begin position="36"/>
        <end position="116"/>
    </location>
</feature>
<keyword evidence="6 10" id="KW-0479">Metal-binding</keyword>
<evidence type="ECO:0000256" key="7">
    <source>
        <dbReference type="ARBA" id="ARBA00022982"/>
    </source>
</evidence>
<keyword evidence="4" id="KW-0602">Photosynthesis</keyword>
<evidence type="ECO:0000313" key="13">
    <source>
        <dbReference type="Proteomes" id="UP000010483"/>
    </source>
</evidence>
<dbReference type="KEGG" id="csn:Cyast_1206"/>
<proteinExistence type="inferred from homology"/>
<dbReference type="GO" id="GO:0009055">
    <property type="term" value="F:electron transfer activity"/>
    <property type="evidence" value="ECO:0007669"/>
    <property type="project" value="InterPro"/>
</dbReference>
<dbReference type="BioCyc" id="CSTA292563:G1353-1213-MONOMER"/>
<evidence type="ECO:0000256" key="8">
    <source>
        <dbReference type="ARBA" id="ARBA00023004"/>
    </source>
</evidence>
<dbReference type="EMBL" id="CP003940">
    <property type="protein sequence ID" value="AFZ47172.1"/>
    <property type="molecule type" value="Genomic_DNA"/>
</dbReference>
<dbReference type="PANTHER" id="PTHR34688:SF2">
    <property type="entry name" value="CYTOCHROME C6, CHLOROPLASTIC"/>
    <property type="match status" value="1"/>
</dbReference>
<evidence type="ECO:0000313" key="12">
    <source>
        <dbReference type="EMBL" id="AFZ47172.1"/>
    </source>
</evidence>
<dbReference type="STRING" id="292563.Cyast_1206"/>
<keyword evidence="13" id="KW-1185">Reference proteome</keyword>
<evidence type="ECO:0000259" key="11">
    <source>
        <dbReference type="PROSITE" id="PS51007"/>
    </source>
</evidence>
<keyword evidence="8 10" id="KW-0408">Iron</keyword>
<keyword evidence="3" id="KW-0813">Transport</keyword>
<evidence type="ECO:0000256" key="9">
    <source>
        <dbReference type="ARBA" id="ARBA00023078"/>
    </source>
</evidence>
<dbReference type="Gene3D" id="1.10.760.10">
    <property type="entry name" value="Cytochrome c-like domain"/>
    <property type="match status" value="1"/>
</dbReference>
<dbReference type="PRINTS" id="PR00605">
    <property type="entry name" value="CYTCHROMECIC"/>
</dbReference>
<gene>
    <name evidence="12" type="ordered locus">Cyast_1206</name>
</gene>
<keyword evidence="5 10" id="KW-0349">Heme</keyword>
<dbReference type="PROSITE" id="PS51007">
    <property type="entry name" value="CYTC"/>
    <property type="match status" value="1"/>
</dbReference>
<dbReference type="AlphaFoldDB" id="K9YL53"/>
<keyword evidence="9" id="KW-0793">Thylakoid</keyword>
<evidence type="ECO:0000256" key="10">
    <source>
        <dbReference type="PROSITE-ProRule" id="PRU00433"/>
    </source>
</evidence>
<dbReference type="HOGENOM" id="CLU_101159_1_1_3"/>
<reference evidence="13" key="1">
    <citation type="journal article" date="2013" name="Proc. Natl. Acad. Sci. U.S.A.">
        <title>Improving the coverage of the cyanobacterial phylum using diversity-driven genome sequencing.</title>
        <authorList>
            <person name="Shih P.M."/>
            <person name="Wu D."/>
            <person name="Latifi A."/>
            <person name="Axen S.D."/>
            <person name="Fewer D.P."/>
            <person name="Talla E."/>
            <person name="Calteau A."/>
            <person name="Cai F."/>
            <person name="Tandeau de Marsac N."/>
            <person name="Rippka R."/>
            <person name="Herdman M."/>
            <person name="Sivonen K."/>
            <person name="Coursin T."/>
            <person name="Laurent T."/>
            <person name="Goodwin L."/>
            <person name="Nolan M."/>
            <person name="Davenport K.W."/>
            <person name="Han C.S."/>
            <person name="Rubin E.M."/>
            <person name="Eisen J.A."/>
            <person name="Woyke T."/>
            <person name="Gugger M."/>
            <person name="Kerfeld C.A."/>
        </authorList>
    </citation>
    <scope>NUCLEOTIDE SEQUENCE [LARGE SCALE GENOMIC DNA]</scope>
    <source>
        <strain evidence="13">ATCC 29140 / PCC 7202</strain>
    </source>
</reference>
<accession>K9YL53</accession>
<comment type="subcellular location">
    <subcellularLocation>
        <location evidence="1">Cellular thylakoid lumen</location>
    </subcellularLocation>
</comment>
<dbReference type="InterPro" id="IPR009056">
    <property type="entry name" value="Cyt_c-like_dom"/>
</dbReference>
<evidence type="ECO:0000256" key="5">
    <source>
        <dbReference type="ARBA" id="ARBA00022617"/>
    </source>
</evidence>
<name>K9YL53_CYASC</name>
<comment type="similarity">
    <text evidence="2">Belongs to the cytochrome c family. PetJ subfamily.</text>
</comment>
<dbReference type="GO" id="GO:0005506">
    <property type="term" value="F:iron ion binding"/>
    <property type="evidence" value="ECO:0007669"/>
    <property type="project" value="InterPro"/>
</dbReference>
<dbReference type="PANTHER" id="PTHR34688">
    <property type="entry name" value="CYTOCHROME C6, CHLOROPLASTIC"/>
    <property type="match status" value="1"/>
</dbReference>
<dbReference type="Proteomes" id="UP000010483">
    <property type="component" value="Chromosome"/>
</dbReference>
<evidence type="ECO:0000256" key="3">
    <source>
        <dbReference type="ARBA" id="ARBA00022448"/>
    </source>
</evidence>
<dbReference type="GO" id="GO:0015979">
    <property type="term" value="P:photosynthesis"/>
    <property type="evidence" value="ECO:0007669"/>
    <property type="project" value="UniProtKB-KW"/>
</dbReference>
<dbReference type="eggNOG" id="COG2010">
    <property type="taxonomic scope" value="Bacteria"/>
</dbReference>
<dbReference type="SUPFAM" id="SSF46626">
    <property type="entry name" value="Cytochrome c"/>
    <property type="match status" value="1"/>
</dbReference>
<organism evidence="12 13">
    <name type="scientific">Cyanobacterium stanieri (strain ATCC 29140 / PCC 7202)</name>
    <dbReference type="NCBI Taxonomy" id="292563"/>
    <lineage>
        <taxon>Bacteria</taxon>
        <taxon>Bacillati</taxon>
        <taxon>Cyanobacteriota</taxon>
        <taxon>Cyanophyceae</taxon>
        <taxon>Oscillatoriophycideae</taxon>
        <taxon>Chroococcales</taxon>
        <taxon>Geminocystaceae</taxon>
        <taxon>Cyanobacterium</taxon>
    </lineage>
</organism>